<evidence type="ECO:0000313" key="3">
    <source>
        <dbReference type="EMBL" id="KAG9069718.1"/>
    </source>
</evidence>
<dbReference type="Proteomes" id="UP000707451">
    <property type="component" value="Unassembled WGS sequence"/>
</dbReference>
<organism evidence="3 4">
    <name type="scientific">Linnemannia hyalina</name>
    <dbReference type="NCBI Taxonomy" id="64524"/>
    <lineage>
        <taxon>Eukaryota</taxon>
        <taxon>Fungi</taxon>
        <taxon>Fungi incertae sedis</taxon>
        <taxon>Mucoromycota</taxon>
        <taxon>Mortierellomycotina</taxon>
        <taxon>Mortierellomycetes</taxon>
        <taxon>Mortierellales</taxon>
        <taxon>Mortierellaceae</taxon>
        <taxon>Linnemannia</taxon>
    </lineage>
</organism>
<proteinExistence type="predicted"/>
<dbReference type="EMBL" id="JAHRHY010000004">
    <property type="protein sequence ID" value="KAG9069718.1"/>
    <property type="molecule type" value="Genomic_DNA"/>
</dbReference>
<accession>A0A9P7Y0S4</accession>
<feature type="compositionally biased region" description="Low complexity" evidence="1">
    <location>
        <begin position="100"/>
        <end position="114"/>
    </location>
</feature>
<evidence type="ECO:0000256" key="2">
    <source>
        <dbReference type="SAM" id="Phobius"/>
    </source>
</evidence>
<evidence type="ECO:0000313" key="4">
    <source>
        <dbReference type="Proteomes" id="UP000707451"/>
    </source>
</evidence>
<feature type="transmembrane region" description="Helical" evidence="2">
    <location>
        <begin position="230"/>
        <end position="255"/>
    </location>
</feature>
<keyword evidence="2" id="KW-0472">Membrane</keyword>
<protein>
    <submittedName>
        <fullName evidence="3">Uncharacterized protein</fullName>
    </submittedName>
</protein>
<feature type="region of interest" description="Disordered" evidence="1">
    <location>
        <begin position="85"/>
        <end position="114"/>
    </location>
</feature>
<feature type="region of interest" description="Disordered" evidence="1">
    <location>
        <begin position="1"/>
        <end position="42"/>
    </location>
</feature>
<sequence>MTESDGMHIMNPPPLPKRRSHSVATASETEPYNLTPGRAPHQASIHDTYLAPTILDSSSTIPPPLPTRVQPPIVVTPAVTTAWSNGVTPAQGAYPERPLSPRSTSTSSHNTPTTLSQQEVSFQFDRHVQEIRRRRTVATKGPPPDRDDFTRVEAESGKRVLDVGLYVQAHLMYFVESLARDDKVKTKVEPLQWSRIRALLSRLYDTSSPVQSLGLYVDRILYWRNPPETFAWFTVYFTLWAYQLWLPGLIFLFALKILNNRFGFLGDFKKALNVPDPLATVSNGKEPMRRSTKMHSQLRELIHSKDLTDWISQMTRIWGPFCQALLEENICYLERVKK</sequence>
<evidence type="ECO:0000256" key="1">
    <source>
        <dbReference type="SAM" id="MobiDB-lite"/>
    </source>
</evidence>
<reference evidence="3" key="1">
    <citation type="submission" date="2021-06" db="EMBL/GenBank/DDBJ databases">
        <title>Genome Sequence of Mortierella hyaline Strain SCG-10, a Cold-Adapted, Nitrate-Reducing Fungus Isolated from Soil in Minnesota, USA.</title>
        <authorList>
            <person name="Aldossari N."/>
        </authorList>
    </citation>
    <scope>NUCLEOTIDE SEQUENCE</scope>
    <source>
        <strain evidence="3">SCG-10</strain>
    </source>
</reference>
<keyword evidence="2" id="KW-1133">Transmembrane helix</keyword>
<comment type="caution">
    <text evidence="3">The sequence shown here is derived from an EMBL/GenBank/DDBJ whole genome shotgun (WGS) entry which is preliminary data.</text>
</comment>
<name>A0A9P7Y0S4_9FUNG</name>
<dbReference type="AlphaFoldDB" id="A0A9P7Y0S4"/>
<keyword evidence="2" id="KW-0812">Transmembrane</keyword>
<feature type="compositionally biased region" description="Polar residues" evidence="1">
    <location>
        <begin position="22"/>
        <end position="32"/>
    </location>
</feature>
<keyword evidence="4" id="KW-1185">Reference proteome</keyword>
<dbReference type="OrthoDB" id="1708389at2759"/>
<gene>
    <name evidence="3" type="ORF">KI688_009040</name>
</gene>